<reference evidence="4 5" key="1">
    <citation type="submission" date="2020-09" db="EMBL/GenBank/DDBJ databases">
        <title>Flavimobilis rhizosphaerae sp. nov., isolated from rhizosphere soil of Spartina alterniflora.</title>
        <authorList>
            <person name="Hanqin C."/>
        </authorList>
    </citation>
    <scope>NUCLEOTIDE SEQUENCE [LARGE SCALE GENOMIC DNA]</scope>
    <source>
        <strain evidence="4 5">GY 10621</strain>
    </source>
</reference>
<keyword evidence="1" id="KW-0547">Nucleotide-binding</keyword>
<dbReference type="SUPFAM" id="SSF52540">
    <property type="entry name" value="P-loop containing nucleoside triphosphate hydrolases"/>
    <property type="match status" value="1"/>
</dbReference>
<dbReference type="InterPro" id="IPR050625">
    <property type="entry name" value="ParA/MinD_ATPase"/>
</dbReference>
<dbReference type="PANTHER" id="PTHR43384">
    <property type="entry name" value="SEPTUM SITE-DETERMINING PROTEIN MIND HOMOLOG, CHLOROPLASTIC-RELATED"/>
    <property type="match status" value="1"/>
</dbReference>
<evidence type="ECO:0000259" key="3">
    <source>
        <dbReference type="Pfam" id="PF21194"/>
    </source>
</evidence>
<name>A0ABR9DNU4_9MICO</name>
<dbReference type="Gene3D" id="3.40.50.300">
    <property type="entry name" value="P-loop containing nucleotide triphosphate hydrolases"/>
    <property type="match status" value="1"/>
</dbReference>
<evidence type="ECO:0000313" key="4">
    <source>
        <dbReference type="EMBL" id="MBD9698782.1"/>
    </source>
</evidence>
<dbReference type="Proteomes" id="UP000642107">
    <property type="component" value="Unassembled WGS sequence"/>
</dbReference>
<feature type="domain" description="TadZ-like receiver" evidence="3">
    <location>
        <begin position="1"/>
        <end position="106"/>
    </location>
</feature>
<dbReference type="PANTHER" id="PTHR43384:SF6">
    <property type="entry name" value="SEPTUM SITE-DETERMINING PROTEIN MIND HOMOLOG, CHLOROPLASTIC"/>
    <property type="match status" value="1"/>
</dbReference>
<dbReference type="InterPro" id="IPR027417">
    <property type="entry name" value="P-loop_NTPase"/>
</dbReference>
<evidence type="ECO:0000256" key="2">
    <source>
        <dbReference type="ARBA" id="ARBA00022840"/>
    </source>
</evidence>
<keyword evidence="2" id="KW-0067">ATP-binding</keyword>
<keyword evidence="5" id="KW-1185">Reference proteome</keyword>
<dbReference type="Gene3D" id="3.40.50.10850">
    <property type="entry name" value="Ntrc-like two-domain protein"/>
    <property type="match status" value="1"/>
</dbReference>
<dbReference type="EMBL" id="JACZDF010000002">
    <property type="protein sequence ID" value="MBD9698782.1"/>
    <property type="molecule type" value="Genomic_DNA"/>
</dbReference>
<dbReference type="InterPro" id="IPR049086">
    <property type="entry name" value="TadZ-like_ARD"/>
</dbReference>
<dbReference type="Pfam" id="PF21194">
    <property type="entry name" value="TadZ-like_ARD"/>
    <property type="match status" value="1"/>
</dbReference>
<dbReference type="RefSeq" id="WP_192278364.1">
    <property type="nucleotide sequence ID" value="NZ_JACZDF010000002.1"/>
</dbReference>
<accession>A0ABR9DNU4</accession>
<proteinExistence type="predicted"/>
<comment type="caution">
    <text evidence="4">The sequence shown here is derived from an EMBL/GenBank/DDBJ whole genome shotgun (WGS) entry which is preliminary data.</text>
</comment>
<evidence type="ECO:0000313" key="5">
    <source>
        <dbReference type="Proteomes" id="UP000642107"/>
    </source>
</evidence>
<sequence>MRIQLVILDTDHEYLRRLSAHLAELYPGRIDVHAYSDLEGAIAGIAAVRAHAVLVGAAFDVSPSDLPARCAFGRLTDSPTVASIDGVPAVARYTKTSEFFRQVIDLVSSASGSVEIRKRTSGKAPRLIVTTSAAGGSGTTSLAAALARSLAMQPTPVNVLYLDLDPTSDAGATLETAGADGPTMSDVIYAIKRRRGDIDSQLMSVMRRDAYGVHHFAATRDPADILDLTADDRAILLERLTSNSSIDVVILDIPFTAVVAQWSVLEHAHRVLLVARADGQGSLRTERARRILERLDATHESSVVPRTSLLRTRLDPRGPAPADVSSLPTLLTLPDLGDAEGQVVDQIYASGALHPVVSMVLA</sequence>
<protein>
    <recommendedName>
        <fullName evidence="3">TadZ-like receiver domain-containing protein</fullName>
    </recommendedName>
</protein>
<organism evidence="4 5">
    <name type="scientific">Flavimobilis rhizosphaerae</name>
    <dbReference type="NCBI Taxonomy" id="2775421"/>
    <lineage>
        <taxon>Bacteria</taxon>
        <taxon>Bacillati</taxon>
        <taxon>Actinomycetota</taxon>
        <taxon>Actinomycetes</taxon>
        <taxon>Micrococcales</taxon>
        <taxon>Jonesiaceae</taxon>
        <taxon>Flavimobilis</taxon>
    </lineage>
</organism>
<evidence type="ECO:0000256" key="1">
    <source>
        <dbReference type="ARBA" id="ARBA00022741"/>
    </source>
</evidence>
<gene>
    <name evidence="4" type="ORF">IGS67_04640</name>
</gene>